<dbReference type="GO" id="GO:0015658">
    <property type="term" value="F:branched-chain amino acid transmembrane transporter activity"/>
    <property type="evidence" value="ECO:0007669"/>
    <property type="project" value="InterPro"/>
</dbReference>
<proteinExistence type="predicted"/>
<comment type="caution">
    <text evidence="7">The sequence shown here is derived from an EMBL/GenBank/DDBJ whole genome shotgun (WGS) entry which is preliminary data.</text>
</comment>
<evidence type="ECO:0000313" key="7">
    <source>
        <dbReference type="EMBL" id="RLL14467.1"/>
    </source>
</evidence>
<gene>
    <name evidence="7" type="ORF">D4A47_00325</name>
</gene>
<feature type="transmembrane region" description="Helical" evidence="6">
    <location>
        <begin position="242"/>
        <end position="262"/>
    </location>
</feature>
<evidence type="ECO:0000256" key="1">
    <source>
        <dbReference type="ARBA" id="ARBA00004651"/>
    </source>
</evidence>
<dbReference type="Pfam" id="PF02653">
    <property type="entry name" value="BPD_transp_2"/>
    <property type="match status" value="1"/>
</dbReference>
<feature type="transmembrane region" description="Helical" evidence="6">
    <location>
        <begin position="320"/>
        <end position="345"/>
    </location>
</feature>
<feature type="transmembrane region" description="Helical" evidence="6">
    <location>
        <begin position="187"/>
        <end position="211"/>
    </location>
</feature>
<keyword evidence="2" id="KW-1003">Cell membrane</keyword>
<dbReference type="EMBL" id="RCHT01000001">
    <property type="protein sequence ID" value="RLL14467.1"/>
    <property type="molecule type" value="Genomic_DNA"/>
</dbReference>
<feature type="transmembrane region" description="Helical" evidence="6">
    <location>
        <begin position="274"/>
        <end position="300"/>
    </location>
</feature>
<dbReference type="PANTHER" id="PTHR30482">
    <property type="entry name" value="HIGH-AFFINITY BRANCHED-CHAIN AMINO ACID TRANSPORT SYSTEM PERMEASE"/>
    <property type="match status" value="1"/>
</dbReference>
<evidence type="ECO:0000256" key="4">
    <source>
        <dbReference type="ARBA" id="ARBA00022989"/>
    </source>
</evidence>
<sequence length="386" mass="41772">MKKGTKRICSLVLLVLIALLLFWLEANKSGQGMLISILQKSAILAIVAVSMNLLNGFTGLFSLGQAGFMSIGAYITAILTIPVVNLDGVYYMNGVAPWVRALKEGMEAGPSWLQSVYPFLALIVGGLVAAGFAALIGIPVLRLKSDYLAIATLGFSEIIRAIFSSPQMDTITNGSYGLNKVPTFPKFFGLPSLFTPFIVAAVTIGLMVLLINSSYGRAFKAIREDEVAAEAMGISLFRHKELSFVVSSFFTAISGGLLAMFMRSIEAKTFSIALTYDILLIVVIGGIGSVSGSVLSAFLVTASKEWWLRFFDQPLTIGGWQVPLFRTGFRMVIFSILLMAVVLFYRRGIMGNSEFSWDGVARLPGRIKGWFSRKRPAHEAAGGDGV</sequence>
<evidence type="ECO:0000313" key="8">
    <source>
        <dbReference type="Proteomes" id="UP000276301"/>
    </source>
</evidence>
<name>A0A498CPM4_9FIRM</name>
<dbReference type="AlphaFoldDB" id="A0A498CPM4"/>
<feature type="transmembrane region" description="Helical" evidence="6">
    <location>
        <begin position="71"/>
        <end position="92"/>
    </location>
</feature>
<accession>A0A498CPM4</accession>
<protein>
    <submittedName>
        <fullName evidence="7">Branched-chain amino acid ABC transporter permease</fullName>
    </submittedName>
</protein>
<keyword evidence="4 6" id="KW-1133">Transmembrane helix</keyword>
<evidence type="ECO:0000256" key="3">
    <source>
        <dbReference type="ARBA" id="ARBA00022692"/>
    </source>
</evidence>
<dbReference type="GO" id="GO:0005886">
    <property type="term" value="C:plasma membrane"/>
    <property type="evidence" value="ECO:0007669"/>
    <property type="project" value="UniProtKB-SubCell"/>
</dbReference>
<feature type="transmembrane region" description="Helical" evidence="6">
    <location>
        <begin position="42"/>
        <end position="64"/>
    </location>
</feature>
<dbReference type="Proteomes" id="UP000276301">
    <property type="component" value="Unassembled WGS sequence"/>
</dbReference>
<organism evidence="7 8">
    <name type="scientific">Anaerotruncus massiliensis</name>
    <name type="common">ex Liu et al. 2021</name>
    <dbReference type="NCBI Taxonomy" id="2321404"/>
    <lineage>
        <taxon>Bacteria</taxon>
        <taxon>Bacillati</taxon>
        <taxon>Bacillota</taxon>
        <taxon>Clostridia</taxon>
        <taxon>Eubacteriales</taxon>
        <taxon>Oscillospiraceae</taxon>
        <taxon>Anaerotruncus</taxon>
    </lineage>
</organism>
<keyword evidence="5 6" id="KW-0472">Membrane</keyword>
<evidence type="ECO:0000256" key="5">
    <source>
        <dbReference type="ARBA" id="ARBA00023136"/>
    </source>
</evidence>
<evidence type="ECO:0000256" key="6">
    <source>
        <dbReference type="SAM" id="Phobius"/>
    </source>
</evidence>
<reference evidence="7 8" key="1">
    <citation type="submission" date="2018-10" db="EMBL/GenBank/DDBJ databases">
        <title>Anaerotruncus faecis sp. nov., isolated from human feces.</title>
        <authorList>
            <person name="Wang Y.-J."/>
        </authorList>
    </citation>
    <scope>NUCLEOTIDE SEQUENCE [LARGE SCALE GENOMIC DNA]</scope>
    <source>
        <strain evidence="7 8">22A2-44</strain>
    </source>
</reference>
<comment type="subcellular location">
    <subcellularLocation>
        <location evidence="1">Cell membrane</location>
        <topology evidence="1">Multi-pass membrane protein</topology>
    </subcellularLocation>
</comment>
<evidence type="ECO:0000256" key="2">
    <source>
        <dbReference type="ARBA" id="ARBA00022475"/>
    </source>
</evidence>
<dbReference type="RefSeq" id="WP_121585576.1">
    <property type="nucleotide sequence ID" value="NZ_RCHT01000001.1"/>
</dbReference>
<dbReference type="CDD" id="cd06581">
    <property type="entry name" value="TM_PBP1_LivM_like"/>
    <property type="match status" value="1"/>
</dbReference>
<keyword evidence="3 6" id="KW-0812">Transmembrane</keyword>
<dbReference type="InterPro" id="IPR001851">
    <property type="entry name" value="ABC_transp_permease"/>
</dbReference>
<dbReference type="PANTHER" id="PTHR30482:SF10">
    <property type="entry name" value="HIGH-AFFINITY BRANCHED-CHAIN AMINO ACID TRANSPORT PROTEIN BRAE"/>
    <property type="match status" value="1"/>
</dbReference>
<feature type="transmembrane region" description="Helical" evidence="6">
    <location>
        <begin position="112"/>
        <end position="138"/>
    </location>
</feature>
<keyword evidence="8" id="KW-1185">Reference proteome</keyword>
<dbReference type="InterPro" id="IPR043428">
    <property type="entry name" value="LivM-like"/>
</dbReference>